<dbReference type="InterPro" id="IPR008969">
    <property type="entry name" value="CarboxyPept-like_regulatory"/>
</dbReference>
<sequence length="274" mass="31182">MKENNYVMSDAKNIITLPQPCDADWQQMTPTDRGRHCAQCCKTVVDFTLLSDGEILDVFKKAKDNPPCGYFLETQLNRELVDTRYRPYFFSMIMKRAAAMLILFQSVTIAALAQQAKKATVNQQADKQKTAVKTSKLQICGRVLNYGSKEPIAGARVWINDTQIDSVTDKYGMFVLTLPDNFNMAHLLLLGSLPNYTGSDMIIEDTMTFADVVNNKELVLYAYQVQTLQQHDLIMPDINVRTYGGIPVHYVEPLRKKANIWQRMTRPLRGKKQS</sequence>
<dbReference type="AlphaFoldDB" id="A0A2S7SXQ6"/>
<dbReference type="Proteomes" id="UP000239872">
    <property type="component" value="Unassembled WGS sequence"/>
</dbReference>
<evidence type="ECO:0008006" key="3">
    <source>
        <dbReference type="Google" id="ProtNLM"/>
    </source>
</evidence>
<dbReference type="EMBL" id="PPSL01000002">
    <property type="protein sequence ID" value="PQJ11712.1"/>
    <property type="molecule type" value="Genomic_DNA"/>
</dbReference>
<comment type="caution">
    <text evidence="1">The sequence shown here is derived from an EMBL/GenBank/DDBJ whole genome shotgun (WGS) entry which is preliminary data.</text>
</comment>
<reference evidence="1 2" key="1">
    <citation type="submission" date="2018-01" db="EMBL/GenBank/DDBJ databases">
        <title>A novel member of the phylum Bacteroidetes isolated from glacier ice.</title>
        <authorList>
            <person name="Liu Q."/>
            <person name="Xin Y.-H."/>
        </authorList>
    </citation>
    <scope>NUCLEOTIDE SEQUENCE [LARGE SCALE GENOMIC DNA]</scope>
    <source>
        <strain evidence="1 2">RB1R16</strain>
    </source>
</reference>
<evidence type="ECO:0000313" key="1">
    <source>
        <dbReference type="EMBL" id="PQJ11712.1"/>
    </source>
</evidence>
<gene>
    <name evidence="1" type="ORF">CJD36_007920</name>
</gene>
<accession>A0A2S7SXQ6</accession>
<evidence type="ECO:0000313" key="2">
    <source>
        <dbReference type="Proteomes" id="UP000239872"/>
    </source>
</evidence>
<name>A0A2S7SXQ6_9BACT</name>
<proteinExistence type="predicted"/>
<dbReference type="SUPFAM" id="SSF49464">
    <property type="entry name" value="Carboxypeptidase regulatory domain-like"/>
    <property type="match status" value="1"/>
</dbReference>
<keyword evidence="2" id="KW-1185">Reference proteome</keyword>
<protein>
    <recommendedName>
        <fullName evidence="3">Carboxypeptidase-like regulatory domain-containing protein</fullName>
    </recommendedName>
</protein>
<organism evidence="1 2">
    <name type="scientific">Flavipsychrobacter stenotrophus</name>
    <dbReference type="NCBI Taxonomy" id="2077091"/>
    <lineage>
        <taxon>Bacteria</taxon>
        <taxon>Pseudomonadati</taxon>
        <taxon>Bacteroidota</taxon>
        <taxon>Chitinophagia</taxon>
        <taxon>Chitinophagales</taxon>
        <taxon>Chitinophagaceae</taxon>
        <taxon>Flavipsychrobacter</taxon>
    </lineage>
</organism>